<reference evidence="13 14" key="1">
    <citation type="journal article" date="2014" name="Genome Biol. Evol.">
        <title>Genome degeneration and adaptation in a nascent stage of symbiosis.</title>
        <authorList>
            <person name="Oakeson K.F."/>
            <person name="Gil R."/>
            <person name="Clayton A.L."/>
            <person name="Dunn D.M."/>
            <person name="von Niederhausern A.C."/>
            <person name="Hamil C."/>
            <person name="Aoyagi A."/>
            <person name="Duval B."/>
            <person name="Baca A."/>
            <person name="Silva F.J."/>
            <person name="Vallier A."/>
            <person name="Jackson D.G."/>
            <person name="Latorre A."/>
            <person name="Weiss R.B."/>
            <person name="Heddi A."/>
            <person name="Moya A."/>
            <person name="Dale C."/>
        </authorList>
    </citation>
    <scope>NUCLEOTIDE SEQUENCE [LARGE SCALE GENOMIC DNA]</scope>
    <source>
        <strain evidence="14">none</strain>
    </source>
</reference>
<dbReference type="InterPro" id="IPR027544">
    <property type="entry name" value="Shikimate_kinase_2"/>
</dbReference>
<dbReference type="HAMAP" id="MF_00109">
    <property type="entry name" value="Shikimate_kinase"/>
    <property type="match status" value="1"/>
</dbReference>
<evidence type="ECO:0000256" key="3">
    <source>
        <dbReference type="ARBA" id="ARBA00022605"/>
    </source>
</evidence>
<keyword evidence="14" id="KW-1185">Reference proteome</keyword>
<evidence type="ECO:0000256" key="12">
    <source>
        <dbReference type="HAMAP-Rule" id="MF_01269"/>
    </source>
</evidence>
<dbReference type="Gene3D" id="3.40.50.300">
    <property type="entry name" value="P-loop containing nucleotide triphosphate hydrolases"/>
    <property type="match status" value="1"/>
</dbReference>
<comment type="catalytic activity">
    <reaction evidence="11 12">
        <text>shikimate + ATP = 3-phosphoshikimate + ADP + H(+)</text>
        <dbReference type="Rhea" id="RHEA:13121"/>
        <dbReference type="ChEBI" id="CHEBI:15378"/>
        <dbReference type="ChEBI" id="CHEBI:30616"/>
        <dbReference type="ChEBI" id="CHEBI:36208"/>
        <dbReference type="ChEBI" id="CHEBI:145989"/>
        <dbReference type="ChEBI" id="CHEBI:456216"/>
        <dbReference type="EC" id="2.7.1.71"/>
    </reaction>
</comment>
<dbReference type="PANTHER" id="PTHR21087:SF21">
    <property type="entry name" value="SHIKIMATE KINASE 2"/>
    <property type="match status" value="1"/>
</dbReference>
<dbReference type="PATRIC" id="fig|2342.5.peg.3453"/>
<proteinExistence type="inferred from homology"/>
<dbReference type="AlphaFoldDB" id="W0HQ27"/>
<evidence type="ECO:0000256" key="10">
    <source>
        <dbReference type="ARBA" id="ARBA00023141"/>
    </source>
</evidence>
<evidence type="ECO:0000256" key="6">
    <source>
        <dbReference type="ARBA" id="ARBA00022741"/>
    </source>
</evidence>
<accession>W0HQ27</accession>
<feature type="binding site" evidence="12">
    <location>
        <position position="139"/>
    </location>
    <ligand>
        <name>substrate</name>
    </ligand>
</feature>
<keyword evidence="8 12" id="KW-0067">ATP-binding</keyword>
<dbReference type="Proteomes" id="UP000019025">
    <property type="component" value="Chromosome"/>
</dbReference>
<keyword evidence="5 12" id="KW-0479">Metal-binding</keyword>
<dbReference type="CDD" id="cd00464">
    <property type="entry name" value="SK"/>
    <property type="match status" value="1"/>
</dbReference>
<feature type="binding site" evidence="12">
    <location>
        <position position="79"/>
    </location>
    <ligand>
        <name>substrate</name>
    </ligand>
</feature>
<dbReference type="EC" id="2.7.1.71" evidence="12"/>
<evidence type="ECO:0000256" key="1">
    <source>
        <dbReference type="ARBA" id="ARBA00004842"/>
    </source>
</evidence>
<keyword evidence="9 12" id="KW-0460">Magnesium</keyword>
<name>W0HQ27_9GAMM</name>
<dbReference type="EMBL" id="CP006568">
    <property type="protein sequence ID" value="AHF74602.1"/>
    <property type="molecule type" value="Genomic_DNA"/>
</dbReference>
<feature type="binding site" evidence="12">
    <location>
        <begin position="12"/>
        <end position="17"/>
    </location>
    <ligand>
        <name>ATP</name>
        <dbReference type="ChEBI" id="CHEBI:30616"/>
    </ligand>
</feature>
<dbReference type="SUPFAM" id="SSF52540">
    <property type="entry name" value="P-loop containing nucleoside triphosphate hydrolases"/>
    <property type="match status" value="1"/>
</dbReference>
<dbReference type="PRINTS" id="PR01100">
    <property type="entry name" value="SHIKIMTKNASE"/>
</dbReference>
<evidence type="ECO:0000256" key="4">
    <source>
        <dbReference type="ARBA" id="ARBA00022679"/>
    </source>
</evidence>
<keyword evidence="4 12" id="KW-0808">Transferase</keyword>
<dbReference type="GO" id="GO:0009073">
    <property type="term" value="P:aromatic amino acid family biosynthetic process"/>
    <property type="evidence" value="ECO:0007669"/>
    <property type="project" value="UniProtKB-KW"/>
</dbReference>
<evidence type="ECO:0000256" key="2">
    <source>
        <dbReference type="ARBA" id="ARBA00022490"/>
    </source>
</evidence>
<feature type="region of interest" description="LID domain" evidence="12">
    <location>
        <begin position="112"/>
        <end position="126"/>
    </location>
</feature>
<dbReference type="NCBIfam" id="NF002988">
    <property type="entry name" value="PRK03731.1"/>
    <property type="match status" value="1"/>
</dbReference>
<dbReference type="InterPro" id="IPR031322">
    <property type="entry name" value="Shikimate/glucono_kinase"/>
</dbReference>
<dbReference type="GO" id="GO:0004765">
    <property type="term" value="F:shikimate kinase activity"/>
    <property type="evidence" value="ECO:0007669"/>
    <property type="project" value="UniProtKB-UniRule"/>
</dbReference>
<gene>
    <name evidence="13" type="primary">aroL2</name>
    <name evidence="12" type="synonym">aroL</name>
    <name evidence="13" type="ORF">SOPEG_3182</name>
</gene>
<dbReference type="UniPathway" id="UPA00053">
    <property type="reaction ID" value="UER00088"/>
</dbReference>
<evidence type="ECO:0000256" key="9">
    <source>
        <dbReference type="ARBA" id="ARBA00022842"/>
    </source>
</evidence>
<feature type="binding site" evidence="12">
    <location>
        <position position="34"/>
    </location>
    <ligand>
        <name>substrate</name>
    </ligand>
</feature>
<feature type="binding site" evidence="12">
    <location>
        <position position="155"/>
    </location>
    <ligand>
        <name>ATP</name>
        <dbReference type="ChEBI" id="CHEBI:30616"/>
    </ligand>
</feature>
<evidence type="ECO:0000256" key="11">
    <source>
        <dbReference type="ARBA" id="ARBA00048567"/>
    </source>
</evidence>
<protein>
    <recommendedName>
        <fullName evidence="12">Shikimate kinase 2</fullName>
        <shortName evidence="12">SK 2</shortName>
        <ecNumber evidence="12">2.7.1.71</ecNumber>
    </recommendedName>
</protein>
<keyword evidence="3 12" id="KW-0028">Amino-acid biosynthesis</keyword>
<feature type="binding site" evidence="12">
    <location>
        <position position="58"/>
    </location>
    <ligand>
        <name>substrate</name>
    </ligand>
</feature>
<comment type="cofactor">
    <cofactor evidence="12">
        <name>Mg(2+)</name>
        <dbReference type="ChEBI" id="CHEBI:18420"/>
    </cofactor>
    <text evidence="12">Binds 1 Mg(2+) ion per subunit.</text>
</comment>
<keyword evidence="10 12" id="KW-0057">Aromatic amino acid biosynthesis</keyword>
<dbReference type="GO" id="GO:0008652">
    <property type="term" value="P:amino acid biosynthetic process"/>
    <property type="evidence" value="ECO:0007669"/>
    <property type="project" value="UniProtKB-KW"/>
</dbReference>
<dbReference type="InterPro" id="IPR027417">
    <property type="entry name" value="P-loop_NTPase"/>
</dbReference>
<evidence type="ECO:0000313" key="13">
    <source>
        <dbReference type="EMBL" id="AHF74602.1"/>
    </source>
</evidence>
<dbReference type="InterPro" id="IPR000623">
    <property type="entry name" value="Shikimate_kinase/TSH1"/>
</dbReference>
<keyword evidence="7 12" id="KW-0418">Kinase</keyword>
<dbReference type="GO" id="GO:0005524">
    <property type="term" value="F:ATP binding"/>
    <property type="evidence" value="ECO:0007669"/>
    <property type="project" value="UniProtKB-UniRule"/>
</dbReference>
<dbReference type="STRING" id="2342.SOPEG_3182"/>
<dbReference type="GO" id="GO:0000287">
    <property type="term" value="F:magnesium ion binding"/>
    <property type="evidence" value="ECO:0007669"/>
    <property type="project" value="UniProtKB-UniRule"/>
</dbReference>
<dbReference type="HAMAP" id="MF_01269">
    <property type="entry name" value="Shikimate_kinase_2"/>
    <property type="match status" value="1"/>
</dbReference>
<keyword evidence="2 12" id="KW-0963">Cytoplasm</keyword>
<evidence type="ECO:0000256" key="7">
    <source>
        <dbReference type="ARBA" id="ARBA00022777"/>
    </source>
</evidence>
<evidence type="ECO:0000256" key="8">
    <source>
        <dbReference type="ARBA" id="ARBA00022840"/>
    </source>
</evidence>
<dbReference type="InterPro" id="IPR023000">
    <property type="entry name" value="Shikimate_kinase_CS"/>
</dbReference>
<comment type="subcellular location">
    <subcellularLocation>
        <location evidence="12">Cytoplasm</location>
    </subcellularLocation>
</comment>
<organism evidence="13 14">
    <name type="scientific">Candidatus Sodalis pierantonii str. SOPE</name>
    <dbReference type="NCBI Taxonomy" id="2342"/>
    <lineage>
        <taxon>Bacteria</taxon>
        <taxon>Pseudomonadati</taxon>
        <taxon>Pseudomonadota</taxon>
        <taxon>Gammaproteobacteria</taxon>
        <taxon>Enterobacterales</taxon>
        <taxon>Bruguierivoracaceae</taxon>
        <taxon>Sodalis</taxon>
    </lineage>
</organism>
<comment type="subunit">
    <text evidence="12">Monomer.</text>
</comment>
<comment type="domain">
    <text evidence="12">The LID domain closes over the active site upon ATP binding.</text>
</comment>
<feature type="binding site" evidence="12">
    <location>
        <position position="120"/>
    </location>
    <ligand>
        <name>ATP</name>
        <dbReference type="ChEBI" id="CHEBI:30616"/>
    </ligand>
</feature>
<evidence type="ECO:0000313" key="14">
    <source>
        <dbReference type="Proteomes" id="UP000019025"/>
    </source>
</evidence>
<dbReference type="HOGENOM" id="CLU_057607_4_3_6"/>
<comment type="similarity">
    <text evidence="12">Belongs to the shikimate kinase family. AroL subfamily.</text>
</comment>
<dbReference type="RefSeq" id="WP_025246280.1">
    <property type="nucleotide sequence ID" value="NZ_CP006568.1"/>
</dbReference>
<feature type="binding site" evidence="12">
    <location>
        <position position="32"/>
    </location>
    <ligand>
        <name>Mg(2+)</name>
        <dbReference type="ChEBI" id="CHEBI:18420"/>
    </ligand>
</feature>
<dbReference type="Pfam" id="PF01202">
    <property type="entry name" value="SKI"/>
    <property type="match status" value="1"/>
</dbReference>
<dbReference type="KEGG" id="pes:SOPEG_3182"/>
<sequence>MTQPLFMVGARGCGKTTVGQALARVLGYAFTDTDEMLWRSTGKTVAEIVADEGWAGFRARESEILTSVIQGQTVVATGGGIILSAANRHFMRARGTVVYLHVSAQELARRLQVYPDEEQRPSLTGKPMIEEIADVLAAREKLYQEAAHHILDASQAAPDDVVYAILQQLYPSAAS</sequence>
<dbReference type="PANTHER" id="PTHR21087">
    <property type="entry name" value="SHIKIMATE KINASE"/>
    <property type="match status" value="1"/>
</dbReference>
<feature type="binding site" evidence="12">
    <location>
        <position position="16"/>
    </location>
    <ligand>
        <name>Mg(2+)</name>
        <dbReference type="ChEBI" id="CHEBI:18420"/>
    </ligand>
</feature>
<keyword evidence="6 12" id="KW-0547">Nucleotide-binding</keyword>
<comment type="function">
    <text evidence="12">Catalyzes the specific phosphorylation of the 3-hydroxyl group of shikimic acid using ATP as a cosubstrate.</text>
</comment>
<dbReference type="GO" id="GO:0005829">
    <property type="term" value="C:cytosol"/>
    <property type="evidence" value="ECO:0007669"/>
    <property type="project" value="TreeGrafter"/>
</dbReference>
<dbReference type="eggNOG" id="COG0703">
    <property type="taxonomic scope" value="Bacteria"/>
</dbReference>
<dbReference type="PROSITE" id="PS01128">
    <property type="entry name" value="SHIKIMATE_KINASE"/>
    <property type="match status" value="1"/>
</dbReference>
<comment type="pathway">
    <text evidence="1 12">Metabolic intermediate biosynthesis; chorismate biosynthesis; chorismate from D-erythrose 4-phosphate and phosphoenolpyruvate: step 5/7.</text>
</comment>
<evidence type="ECO:0000256" key="5">
    <source>
        <dbReference type="ARBA" id="ARBA00022723"/>
    </source>
</evidence>
<dbReference type="GO" id="GO:0009423">
    <property type="term" value="P:chorismate biosynthetic process"/>
    <property type="evidence" value="ECO:0007669"/>
    <property type="project" value="UniProtKB-UniRule"/>
</dbReference>